<comment type="caution">
    <text evidence="2">The sequence shown here is derived from an EMBL/GenBank/DDBJ whole genome shotgun (WGS) entry which is preliminary data.</text>
</comment>
<sequence>MSILVLGLGFSSLLKSTTAYTNLPISIIIHRHSVLCRPFPVVLSLDLLQNNPPGAACGGLAS</sequence>
<name>A0AAD6LH14_9ROSI</name>
<reference evidence="2" key="1">
    <citation type="journal article" date="2023" name="Mol. Ecol. Resour.">
        <title>Chromosome-level genome assembly of a triploid poplar Populus alba 'Berolinensis'.</title>
        <authorList>
            <person name="Chen S."/>
            <person name="Yu Y."/>
            <person name="Wang X."/>
            <person name="Wang S."/>
            <person name="Zhang T."/>
            <person name="Zhou Y."/>
            <person name="He R."/>
            <person name="Meng N."/>
            <person name="Wang Y."/>
            <person name="Liu W."/>
            <person name="Liu Z."/>
            <person name="Liu J."/>
            <person name="Guo Q."/>
            <person name="Huang H."/>
            <person name="Sederoff R.R."/>
            <person name="Wang G."/>
            <person name="Qu G."/>
            <person name="Chen S."/>
        </authorList>
    </citation>
    <scope>NUCLEOTIDE SEQUENCE</scope>
    <source>
        <strain evidence="2">SC-2020</strain>
    </source>
</reference>
<keyword evidence="1" id="KW-0732">Signal</keyword>
<accession>A0AAD6LH14</accession>
<evidence type="ECO:0000256" key="1">
    <source>
        <dbReference type="SAM" id="SignalP"/>
    </source>
</evidence>
<organism evidence="2 3">
    <name type="scientific">Populus alba x Populus x berolinensis</name>
    <dbReference type="NCBI Taxonomy" id="444605"/>
    <lineage>
        <taxon>Eukaryota</taxon>
        <taxon>Viridiplantae</taxon>
        <taxon>Streptophyta</taxon>
        <taxon>Embryophyta</taxon>
        <taxon>Tracheophyta</taxon>
        <taxon>Spermatophyta</taxon>
        <taxon>Magnoliopsida</taxon>
        <taxon>eudicotyledons</taxon>
        <taxon>Gunneridae</taxon>
        <taxon>Pentapetalae</taxon>
        <taxon>rosids</taxon>
        <taxon>fabids</taxon>
        <taxon>Malpighiales</taxon>
        <taxon>Salicaceae</taxon>
        <taxon>Saliceae</taxon>
        <taxon>Populus</taxon>
    </lineage>
</organism>
<evidence type="ECO:0000313" key="2">
    <source>
        <dbReference type="EMBL" id="KAJ6960586.1"/>
    </source>
</evidence>
<feature type="chain" id="PRO_5042274262" description="Secreted protein" evidence="1">
    <location>
        <begin position="20"/>
        <end position="62"/>
    </location>
</feature>
<feature type="signal peptide" evidence="1">
    <location>
        <begin position="1"/>
        <end position="19"/>
    </location>
</feature>
<proteinExistence type="predicted"/>
<evidence type="ECO:0000313" key="3">
    <source>
        <dbReference type="Proteomes" id="UP001164929"/>
    </source>
</evidence>
<gene>
    <name evidence="2" type="ORF">NC653_038573</name>
</gene>
<dbReference type="AlphaFoldDB" id="A0AAD6LH14"/>
<dbReference type="Proteomes" id="UP001164929">
    <property type="component" value="Chromosome 17"/>
</dbReference>
<protein>
    <recommendedName>
        <fullName evidence="4">Secreted protein</fullName>
    </recommendedName>
</protein>
<evidence type="ECO:0008006" key="4">
    <source>
        <dbReference type="Google" id="ProtNLM"/>
    </source>
</evidence>
<keyword evidence="3" id="KW-1185">Reference proteome</keyword>
<dbReference type="EMBL" id="JAQIZT010000017">
    <property type="protein sequence ID" value="KAJ6960586.1"/>
    <property type="molecule type" value="Genomic_DNA"/>
</dbReference>